<gene>
    <name evidence="2" type="ORF">L2772_08650</name>
</gene>
<accession>A0ABT4K441</accession>
<evidence type="ECO:0000313" key="2">
    <source>
        <dbReference type="EMBL" id="MCZ3622908.1"/>
    </source>
</evidence>
<sequence>LNITPPEFRNQNFEICRVFIPELLPISLPSYPPYYHPRYSKIGGIINNVPHPLA</sequence>
<dbReference type="InterPro" id="IPR003776">
    <property type="entry name" value="YcaO-like_dom"/>
</dbReference>
<proteinExistence type="predicted"/>
<dbReference type="PROSITE" id="PS51664">
    <property type="entry name" value="YCAO"/>
    <property type="match status" value="1"/>
</dbReference>
<dbReference type="EMBL" id="JAKHPW010000026">
    <property type="protein sequence ID" value="MCZ3622908.1"/>
    <property type="molecule type" value="Genomic_DNA"/>
</dbReference>
<dbReference type="Proteomes" id="UP001211420">
    <property type="component" value="Unassembled WGS sequence"/>
</dbReference>
<organism evidence="2 3">
    <name type="scientific">Lactobacillus mulieris</name>
    <dbReference type="NCBI Taxonomy" id="2508708"/>
    <lineage>
        <taxon>Bacteria</taxon>
        <taxon>Bacillati</taxon>
        <taxon>Bacillota</taxon>
        <taxon>Bacilli</taxon>
        <taxon>Lactobacillales</taxon>
        <taxon>Lactobacillaceae</taxon>
        <taxon>Lactobacillus</taxon>
    </lineage>
</organism>
<evidence type="ECO:0000313" key="3">
    <source>
        <dbReference type="Proteomes" id="UP001211420"/>
    </source>
</evidence>
<reference evidence="2 3" key="1">
    <citation type="submission" date="2022-01" db="EMBL/GenBank/DDBJ databases">
        <title>VMRC isolate genome collection.</title>
        <authorList>
            <person name="France M."/>
            <person name="Rutt L."/>
            <person name="Humphrys M."/>
            <person name="Ravel J."/>
        </authorList>
    </citation>
    <scope>NUCLEOTIDE SEQUENCE [LARGE SCALE GENOMIC DNA]</scope>
    <source>
        <strain evidence="2 3">C0172B4</strain>
    </source>
</reference>
<feature type="domain" description="YcaO" evidence="1">
    <location>
        <begin position="1"/>
        <end position="54"/>
    </location>
</feature>
<protein>
    <submittedName>
        <fullName evidence="2">Streptolysin associated protein SagD</fullName>
    </submittedName>
</protein>
<keyword evidence="3" id="KW-1185">Reference proteome</keyword>
<evidence type="ECO:0000259" key="1">
    <source>
        <dbReference type="PROSITE" id="PS51664"/>
    </source>
</evidence>
<name>A0ABT4K441_9LACO</name>
<comment type="caution">
    <text evidence="2">The sequence shown here is derived from an EMBL/GenBank/DDBJ whole genome shotgun (WGS) entry which is preliminary data.</text>
</comment>
<feature type="non-terminal residue" evidence="2">
    <location>
        <position position="1"/>
    </location>
</feature>